<accession>A0A509EE93</accession>
<proteinExistence type="predicted"/>
<evidence type="ECO:0000313" key="2">
    <source>
        <dbReference type="Proteomes" id="UP000410984"/>
    </source>
</evidence>
<dbReference type="RefSeq" id="WP_142583175.1">
    <property type="nucleotide sequence ID" value="NZ_CABFPH010000029.1"/>
</dbReference>
<dbReference type="AlphaFoldDB" id="A0A509EE93"/>
<dbReference type="EMBL" id="CABFPH010000029">
    <property type="protein sequence ID" value="VUD71795.1"/>
    <property type="molecule type" value="Genomic_DNA"/>
</dbReference>
<protein>
    <submittedName>
        <fullName evidence="1">Uncharacterized protein</fullName>
    </submittedName>
</protein>
<keyword evidence="2" id="KW-1185">Reference proteome</keyword>
<reference evidence="1 2" key="1">
    <citation type="submission" date="2019-06" db="EMBL/GenBank/DDBJ databases">
        <authorList>
            <person name="Rodrigo-Torres L."/>
            <person name="Arahal R. D."/>
            <person name="Lucena T."/>
        </authorList>
    </citation>
    <scope>NUCLEOTIDE SEQUENCE [LARGE SCALE GENOMIC DNA]</scope>
    <source>
        <strain evidence="1 2">SB0023/3</strain>
    </source>
</reference>
<organism evidence="1 2">
    <name type="scientific">Methylobacterium symbioticum</name>
    <dbReference type="NCBI Taxonomy" id="2584084"/>
    <lineage>
        <taxon>Bacteria</taxon>
        <taxon>Pseudomonadati</taxon>
        <taxon>Pseudomonadota</taxon>
        <taxon>Alphaproteobacteria</taxon>
        <taxon>Hyphomicrobiales</taxon>
        <taxon>Methylobacteriaceae</taxon>
        <taxon>Methylobacterium</taxon>
    </lineage>
</organism>
<sequence length="185" mass="19273">MGVLSWALDRFANATADPTIPAQDGASARSFMDLLRGVMAGSRALADDQGGAIVTAGTGNAYAVSTASGVTQLRAGLSLLIQIDRTNTDAATLNVDGTGPKPWRDGDGVDFANGALPPKRFVRVTWDASRNTWISDVLSLLAFDFAFRAWMASLPTAPDGLGPGKPWKQGDAVSGYALNITGTNT</sequence>
<evidence type="ECO:0000313" key="1">
    <source>
        <dbReference type="EMBL" id="VUD71795.1"/>
    </source>
</evidence>
<name>A0A509EE93_9HYPH</name>
<dbReference type="Proteomes" id="UP000410984">
    <property type="component" value="Unassembled WGS sequence"/>
</dbReference>
<dbReference type="OrthoDB" id="8002252at2"/>
<gene>
    <name evidence="1" type="ORF">MET9862_02383</name>
</gene>